<dbReference type="PANTHER" id="PTHR28008:SF1">
    <property type="entry name" value="DOMAIN PROTEIN, PUTATIVE (AFU_ORTHOLOGUE AFUA_3G10980)-RELATED"/>
    <property type="match status" value="1"/>
</dbReference>
<protein>
    <recommendedName>
        <fullName evidence="2">VanZ-like domain-containing protein</fullName>
    </recommendedName>
</protein>
<evidence type="ECO:0000313" key="3">
    <source>
        <dbReference type="EMBL" id="PKR81904.1"/>
    </source>
</evidence>
<reference evidence="3 4" key="1">
    <citation type="submission" date="2017-12" db="EMBL/GenBank/DDBJ databases">
        <title>The draft genome sequence of Brumimicrobium saltpan LHR20.</title>
        <authorList>
            <person name="Do Z.-J."/>
            <person name="Luo H.-R."/>
        </authorList>
    </citation>
    <scope>NUCLEOTIDE SEQUENCE [LARGE SCALE GENOMIC DNA]</scope>
    <source>
        <strain evidence="3 4">LHR20</strain>
    </source>
</reference>
<evidence type="ECO:0000313" key="4">
    <source>
        <dbReference type="Proteomes" id="UP000236654"/>
    </source>
</evidence>
<name>A0A2I0R5P3_9FLAO</name>
<dbReference type="OrthoDB" id="5472246at2"/>
<keyword evidence="4" id="KW-1185">Reference proteome</keyword>
<dbReference type="NCBIfam" id="NF037970">
    <property type="entry name" value="vanZ_1"/>
    <property type="match status" value="1"/>
</dbReference>
<accession>A0A2I0R5P3</accession>
<feature type="transmembrane region" description="Helical" evidence="1">
    <location>
        <begin position="68"/>
        <end position="87"/>
    </location>
</feature>
<dbReference type="Pfam" id="PF04892">
    <property type="entry name" value="VanZ"/>
    <property type="match status" value="1"/>
</dbReference>
<evidence type="ECO:0000256" key="1">
    <source>
        <dbReference type="SAM" id="Phobius"/>
    </source>
</evidence>
<feature type="transmembrane region" description="Helical" evidence="1">
    <location>
        <begin position="99"/>
        <end position="120"/>
    </location>
</feature>
<proteinExistence type="predicted"/>
<dbReference type="Proteomes" id="UP000236654">
    <property type="component" value="Unassembled WGS sequence"/>
</dbReference>
<comment type="caution">
    <text evidence="3">The sequence shown here is derived from an EMBL/GenBank/DDBJ whole genome shotgun (WGS) entry which is preliminary data.</text>
</comment>
<dbReference type="PANTHER" id="PTHR28008">
    <property type="entry name" value="DOMAIN PROTEIN, PUTATIVE (AFU_ORTHOLOGUE AFUA_3G10980)-RELATED"/>
    <property type="match status" value="1"/>
</dbReference>
<dbReference type="AlphaFoldDB" id="A0A2I0R5P3"/>
<keyword evidence="1" id="KW-1133">Transmembrane helix</keyword>
<dbReference type="InterPro" id="IPR006976">
    <property type="entry name" value="VanZ-like"/>
</dbReference>
<keyword evidence="1" id="KW-0472">Membrane</keyword>
<organism evidence="3 4">
    <name type="scientific">Brumimicrobium salinarum</name>
    <dbReference type="NCBI Taxonomy" id="2058658"/>
    <lineage>
        <taxon>Bacteria</taxon>
        <taxon>Pseudomonadati</taxon>
        <taxon>Bacteroidota</taxon>
        <taxon>Flavobacteriia</taxon>
        <taxon>Flavobacteriales</taxon>
        <taxon>Crocinitomicaceae</taxon>
        <taxon>Brumimicrobium</taxon>
    </lineage>
</organism>
<gene>
    <name evidence="3" type="ORF">CW751_00785</name>
</gene>
<dbReference type="EMBL" id="PJNI01000001">
    <property type="protein sequence ID" value="PKR81904.1"/>
    <property type="molecule type" value="Genomic_DNA"/>
</dbReference>
<keyword evidence="1" id="KW-0812">Transmembrane</keyword>
<feature type="domain" description="VanZ-like" evidence="2">
    <location>
        <begin position="25"/>
        <end position="119"/>
    </location>
</feature>
<evidence type="ECO:0000259" key="2">
    <source>
        <dbReference type="Pfam" id="PF04892"/>
    </source>
</evidence>
<feature type="transmembrane region" description="Helical" evidence="1">
    <location>
        <begin position="39"/>
        <end position="56"/>
    </location>
</feature>
<dbReference type="RefSeq" id="WP_101333050.1">
    <property type="nucleotide sequence ID" value="NZ_PJNI01000001.1"/>
</dbReference>
<sequence length="127" mass="14766">MLRFILPSLVWTSFVVVVSLVPSSNVNLREFQFEGVDKLAHFVMYLLQSLFWSIGLRRQNISHFLRNHALKISLFGSFSISFIVELIQEFVIVSRNFEVLDLIANGIGCIFGIVLFKLIYQEYKIEF</sequence>